<dbReference type="NCBIfam" id="TIGR00254">
    <property type="entry name" value="GGDEF"/>
    <property type="match status" value="1"/>
</dbReference>
<dbReference type="InterPro" id="IPR029787">
    <property type="entry name" value="Nucleotide_cyclase"/>
</dbReference>
<evidence type="ECO:0000256" key="2">
    <source>
        <dbReference type="SAM" id="Phobius"/>
    </source>
</evidence>
<dbReference type="Proteomes" id="UP000019753">
    <property type="component" value="Unassembled WGS sequence"/>
</dbReference>
<dbReference type="Pfam" id="PF00990">
    <property type="entry name" value="GGDEF"/>
    <property type="match status" value="1"/>
</dbReference>
<feature type="domain" description="PAS" evidence="3">
    <location>
        <begin position="177"/>
        <end position="247"/>
    </location>
</feature>
<dbReference type="NCBIfam" id="TIGR00229">
    <property type="entry name" value="sensory_box"/>
    <property type="match status" value="1"/>
</dbReference>
<dbReference type="InterPro" id="IPR043128">
    <property type="entry name" value="Rev_trsase/Diguanyl_cyclase"/>
</dbReference>
<dbReference type="InterPro" id="IPR052155">
    <property type="entry name" value="Biofilm_reg_signaling"/>
</dbReference>
<accession>A0A021VVR0</accession>
<dbReference type="Gene3D" id="3.30.450.20">
    <property type="entry name" value="PAS domain"/>
    <property type="match status" value="1"/>
</dbReference>
<dbReference type="PROSITE" id="PS50112">
    <property type="entry name" value="PAS"/>
    <property type="match status" value="1"/>
</dbReference>
<feature type="region of interest" description="Disordered" evidence="1">
    <location>
        <begin position="458"/>
        <end position="481"/>
    </location>
</feature>
<proteinExistence type="predicted"/>
<evidence type="ECO:0000313" key="6">
    <source>
        <dbReference type="EMBL" id="EYR65208.1"/>
    </source>
</evidence>
<name>A0A021VVR0_9CELL</name>
<dbReference type="PANTHER" id="PTHR44757">
    <property type="entry name" value="DIGUANYLATE CYCLASE DGCP"/>
    <property type="match status" value="1"/>
</dbReference>
<dbReference type="Gene3D" id="3.30.70.270">
    <property type="match status" value="1"/>
</dbReference>
<dbReference type="Pfam" id="PF08448">
    <property type="entry name" value="PAS_4"/>
    <property type="match status" value="1"/>
</dbReference>
<evidence type="ECO:0008006" key="8">
    <source>
        <dbReference type="Google" id="ProtNLM"/>
    </source>
</evidence>
<dbReference type="EMBL" id="AXCW01000002">
    <property type="protein sequence ID" value="EYR65208.1"/>
    <property type="molecule type" value="Genomic_DNA"/>
</dbReference>
<dbReference type="PANTHER" id="PTHR44757:SF2">
    <property type="entry name" value="BIOFILM ARCHITECTURE MAINTENANCE PROTEIN MBAA"/>
    <property type="match status" value="1"/>
</dbReference>
<evidence type="ECO:0000256" key="1">
    <source>
        <dbReference type="SAM" id="MobiDB-lite"/>
    </source>
</evidence>
<dbReference type="SUPFAM" id="SSF55073">
    <property type="entry name" value="Nucleotide cyclase"/>
    <property type="match status" value="1"/>
</dbReference>
<dbReference type="InterPro" id="IPR035965">
    <property type="entry name" value="PAS-like_dom_sf"/>
</dbReference>
<dbReference type="SUPFAM" id="SSF55785">
    <property type="entry name" value="PYP-like sensor domain (PAS domain)"/>
    <property type="match status" value="1"/>
</dbReference>
<dbReference type="InterPro" id="IPR013656">
    <property type="entry name" value="PAS_4"/>
</dbReference>
<organism evidence="6 7">
    <name type="scientific">Actinotalea ferrariae CF5-4</name>
    <dbReference type="NCBI Taxonomy" id="948458"/>
    <lineage>
        <taxon>Bacteria</taxon>
        <taxon>Bacillati</taxon>
        <taxon>Actinomycetota</taxon>
        <taxon>Actinomycetes</taxon>
        <taxon>Micrococcales</taxon>
        <taxon>Cellulomonadaceae</taxon>
        <taxon>Actinotalea</taxon>
    </lineage>
</organism>
<feature type="domain" description="GGDEF" evidence="5">
    <location>
        <begin position="334"/>
        <end position="475"/>
    </location>
</feature>
<reference evidence="6 7" key="1">
    <citation type="submission" date="2014-01" db="EMBL/GenBank/DDBJ databases">
        <title>Actinotalea ferrariae CF5-4.</title>
        <authorList>
            <person name="Chen F."/>
            <person name="Li Y."/>
            <person name="Wang G."/>
        </authorList>
    </citation>
    <scope>NUCLEOTIDE SEQUENCE [LARGE SCALE GENOMIC DNA]</scope>
    <source>
        <strain evidence="6 7">CF5-4</strain>
    </source>
</reference>
<feature type="transmembrane region" description="Helical" evidence="2">
    <location>
        <begin position="66"/>
        <end position="82"/>
    </location>
</feature>
<dbReference type="InterPro" id="IPR000014">
    <property type="entry name" value="PAS"/>
</dbReference>
<dbReference type="AlphaFoldDB" id="A0A021VVR0"/>
<feature type="transmembrane region" description="Helical" evidence="2">
    <location>
        <begin position="29"/>
        <end position="46"/>
    </location>
</feature>
<keyword evidence="2" id="KW-0472">Membrane</keyword>
<sequence length="481" mass="50519">MALLAAVTTLAFVGLRALAAYGLVLGDPLLLSALTAAAGAVGFDVGRHPVAGLDRERPRRRRALHPVVRLLVVVVLCALFAWTSGWSLLLPAFATLASVVHVEAAGSRVWRPAVVLQLGATVVGQVGVVLGLVPTVVDPLASHLAAAGIALPCTVTVAYVGRSVTQRELAETGLRRTEARLHALMNASSDVLVVVDPEAHLTSVSPAAARSLGRDPVGLVGTPLLHLVEREQRPEVAARLREIATAPPGTRASLDVLMLLATGGGRWYEWTVASLLDDPLVDGLVVVMRDISERRRHADALARAAARDPLTGLANRTELLRVLDRALPRAAPGAGVGLLFLDLDGFKAINDTHGHAVGDEVLVTVARRLQGSVRPDDLVARLGGDEFCVLVSDVHDEGEIRSVARRVEEAVGEVVSAGGLVLRVGASVGTAVTTDDERGPSDLFAVADAAMYEVKRTRHRATPAAGRGAAGTRPPDRRRLG</sequence>
<protein>
    <recommendedName>
        <fullName evidence="8">Diguanylate cyclase</fullName>
    </recommendedName>
</protein>
<evidence type="ECO:0000259" key="4">
    <source>
        <dbReference type="PROSITE" id="PS50113"/>
    </source>
</evidence>
<dbReference type="CDD" id="cd01949">
    <property type="entry name" value="GGDEF"/>
    <property type="match status" value="1"/>
</dbReference>
<evidence type="ECO:0000313" key="7">
    <source>
        <dbReference type="Proteomes" id="UP000019753"/>
    </source>
</evidence>
<comment type="caution">
    <text evidence="6">The sequence shown here is derived from an EMBL/GenBank/DDBJ whole genome shotgun (WGS) entry which is preliminary data.</text>
</comment>
<dbReference type="InterPro" id="IPR000160">
    <property type="entry name" value="GGDEF_dom"/>
</dbReference>
<dbReference type="SMART" id="SM00091">
    <property type="entry name" value="PAS"/>
    <property type="match status" value="1"/>
</dbReference>
<keyword evidence="2" id="KW-1133">Transmembrane helix</keyword>
<feature type="domain" description="PAC" evidence="4">
    <location>
        <begin position="252"/>
        <end position="303"/>
    </location>
</feature>
<dbReference type="CDD" id="cd00130">
    <property type="entry name" value="PAS"/>
    <property type="match status" value="1"/>
</dbReference>
<keyword evidence="7" id="KW-1185">Reference proteome</keyword>
<dbReference type="SMART" id="SM00267">
    <property type="entry name" value="GGDEF"/>
    <property type="match status" value="1"/>
</dbReference>
<feature type="compositionally biased region" description="Low complexity" evidence="1">
    <location>
        <begin position="462"/>
        <end position="473"/>
    </location>
</feature>
<dbReference type="PROSITE" id="PS50887">
    <property type="entry name" value="GGDEF"/>
    <property type="match status" value="1"/>
</dbReference>
<evidence type="ECO:0000259" key="3">
    <source>
        <dbReference type="PROSITE" id="PS50112"/>
    </source>
</evidence>
<keyword evidence="2" id="KW-0812">Transmembrane</keyword>
<dbReference type="PROSITE" id="PS50113">
    <property type="entry name" value="PAC"/>
    <property type="match status" value="1"/>
</dbReference>
<gene>
    <name evidence="6" type="ORF">N866_05945</name>
</gene>
<evidence type="ECO:0000259" key="5">
    <source>
        <dbReference type="PROSITE" id="PS50887"/>
    </source>
</evidence>
<dbReference type="InterPro" id="IPR000700">
    <property type="entry name" value="PAS-assoc_C"/>
</dbReference>